<protein>
    <recommendedName>
        <fullName evidence="8">BHLH domain-containing protein</fullName>
    </recommendedName>
</protein>
<dbReference type="Gene3D" id="4.10.280.10">
    <property type="entry name" value="Helix-loop-helix DNA-binding domain"/>
    <property type="match status" value="1"/>
</dbReference>
<dbReference type="InterPro" id="IPR011598">
    <property type="entry name" value="bHLH_dom"/>
</dbReference>
<name>A0A067JQS6_JATCU</name>
<dbReference type="CDD" id="cd18914">
    <property type="entry name" value="bHLH_AtORG2_like"/>
    <property type="match status" value="1"/>
</dbReference>
<dbReference type="GO" id="GO:0000977">
    <property type="term" value="F:RNA polymerase II transcription regulatory region sequence-specific DNA binding"/>
    <property type="evidence" value="ECO:0007669"/>
    <property type="project" value="TreeGrafter"/>
</dbReference>
<dbReference type="PROSITE" id="PS50888">
    <property type="entry name" value="BHLH"/>
    <property type="match status" value="1"/>
</dbReference>
<dbReference type="AlphaFoldDB" id="A0A067JQS6"/>
<dbReference type="GO" id="GO:0046983">
    <property type="term" value="F:protein dimerization activity"/>
    <property type="evidence" value="ECO:0007669"/>
    <property type="project" value="InterPro"/>
</dbReference>
<reference evidence="9 10" key="1">
    <citation type="journal article" date="2014" name="PLoS ONE">
        <title>Global Analysis of Gene Expression Profiles in Physic Nut (Jatropha curcas L.) Seedlings Exposed to Salt Stress.</title>
        <authorList>
            <person name="Zhang L."/>
            <person name="Zhang C."/>
            <person name="Wu P."/>
            <person name="Chen Y."/>
            <person name="Li M."/>
            <person name="Jiang H."/>
            <person name="Wu G."/>
        </authorList>
    </citation>
    <scope>NUCLEOTIDE SEQUENCE [LARGE SCALE GENOMIC DNA]</scope>
    <source>
        <strain evidence="10">cv. GZQX0401</strain>
        <tissue evidence="9">Young leaves</tissue>
    </source>
</reference>
<evidence type="ECO:0000259" key="8">
    <source>
        <dbReference type="PROSITE" id="PS50888"/>
    </source>
</evidence>
<evidence type="ECO:0000256" key="2">
    <source>
        <dbReference type="ARBA" id="ARBA00011738"/>
    </source>
</evidence>
<dbReference type="EMBL" id="KK915447">
    <property type="protein sequence ID" value="KDP22360.1"/>
    <property type="molecule type" value="Genomic_DNA"/>
</dbReference>
<keyword evidence="7" id="KW-0175">Coiled coil</keyword>
<dbReference type="GO" id="GO:0090575">
    <property type="term" value="C:RNA polymerase II transcription regulator complex"/>
    <property type="evidence" value="ECO:0007669"/>
    <property type="project" value="TreeGrafter"/>
</dbReference>
<accession>A0A067JQS6</accession>
<dbReference type="InterPro" id="IPR015660">
    <property type="entry name" value="MASH1/Ascl1a-like"/>
</dbReference>
<dbReference type="FunFam" id="4.10.280.10:FF:000085">
    <property type="entry name" value="Transcription factor bHLH126"/>
    <property type="match status" value="1"/>
</dbReference>
<evidence type="ECO:0000313" key="10">
    <source>
        <dbReference type="Proteomes" id="UP000027138"/>
    </source>
</evidence>
<dbReference type="PANTHER" id="PTHR13935:SF155">
    <property type="entry name" value="TRANSCRIPTION FACTOR BHLH120-LIKE"/>
    <property type="match status" value="1"/>
</dbReference>
<dbReference type="InterPro" id="IPR036638">
    <property type="entry name" value="HLH_DNA-bd_sf"/>
</dbReference>
<comment type="subcellular location">
    <subcellularLocation>
        <location evidence="1">Nucleus</location>
    </subcellularLocation>
</comment>
<evidence type="ECO:0000256" key="5">
    <source>
        <dbReference type="ARBA" id="ARBA00023163"/>
    </source>
</evidence>
<dbReference type="SUPFAM" id="SSF47459">
    <property type="entry name" value="HLH, helix-loop-helix DNA-binding domain"/>
    <property type="match status" value="1"/>
</dbReference>
<keyword evidence="4" id="KW-0238">DNA-binding</keyword>
<keyword evidence="5" id="KW-0804">Transcription</keyword>
<gene>
    <name evidence="9" type="ORF">JCGZ_26191</name>
</gene>
<dbReference type="SMART" id="SM00353">
    <property type="entry name" value="HLH"/>
    <property type="match status" value="1"/>
</dbReference>
<keyword evidence="10" id="KW-1185">Reference proteome</keyword>
<dbReference type="STRING" id="180498.A0A067JQS6"/>
<dbReference type="OrthoDB" id="1935281at2759"/>
<evidence type="ECO:0000256" key="3">
    <source>
        <dbReference type="ARBA" id="ARBA00023015"/>
    </source>
</evidence>
<evidence type="ECO:0000256" key="1">
    <source>
        <dbReference type="ARBA" id="ARBA00004123"/>
    </source>
</evidence>
<comment type="subunit">
    <text evidence="2">Homodimer.</text>
</comment>
<proteinExistence type="predicted"/>
<evidence type="ECO:0000256" key="4">
    <source>
        <dbReference type="ARBA" id="ARBA00023125"/>
    </source>
</evidence>
<dbReference type="KEGG" id="jcu:105648547"/>
<feature type="domain" description="BHLH" evidence="8">
    <location>
        <begin position="75"/>
        <end position="127"/>
    </location>
</feature>
<dbReference type="Pfam" id="PF00010">
    <property type="entry name" value="HLH"/>
    <property type="match status" value="1"/>
</dbReference>
<dbReference type="PANTHER" id="PTHR13935">
    <property type="entry name" value="ACHAETE-SCUTE TRANSCRIPTION FACTOR-RELATED"/>
    <property type="match status" value="1"/>
</dbReference>
<organism evidence="9 10">
    <name type="scientific">Jatropha curcas</name>
    <name type="common">Barbados nut</name>
    <dbReference type="NCBI Taxonomy" id="180498"/>
    <lineage>
        <taxon>Eukaryota</taxon>
        <taxon>Viridiplantae</taxon>
        <taxon>Streptophyta</taxon>
        <taxon>Embryophyta</taxon>
        <taxon>Tracheophyta</taxon>
        <taxon>Spermatophyta</taxon>
        <taxon>Magnoliopsida</taxon>
        <taxon>eudicotyledons</taxon>
        <taxon>Gunneridae</taxon>
        <taxon>Pentapetalae</taxon>
        <taxon>rosids</taxon>
        <taxon>fabids</taxon>
        <taxon>Malpighiales</taxon>
        <taxon>Euphorbiaceae</taxon>
        <taxon>Crotonoideae</taxon>
        <taxon>Jatropheae</taxon>
        <taxon>Jatropha</taxon>
    </lineage>
</organism>
<evidence type="ECO:0000256" key="7">
    <source>
        <dbReference type="SAM" id="Coils"/>
    </source>
</evidence>
<dbReference type="GO" id="GO:0000981">
    <property type="term" value="F:DNA-binding transcription factor activity, RNA polymerase II-specific"/>
    <property type="evidence" value="ECO:0007669"/>
    <property type="project" value="TreeGrafter"/>
</dbReference>
<evidence type="ECO:0000313" key="9">
    <source>
        <dbReference type="EMBL" id="KDP22360.1"/>
    </source>
</evidence>
<keyword evidence="6" id="KW-0539">Nucleus</keyword>
<evidence type="ECO:0000256" key="6">
    <source>
        <dbReference type="ARBA" id="ARBA00023242"/>
    </source>
</evidence>
<sequence>MFPLHQGNELCFQISSNPHNQEQIPQDLILAQSALYCHGTADITDNMGKSRRRKSISIDNNDESATAMDKRIGNKKKLIHREIERQRRQEMATLYSSLRSLLPLEYIKGKRSTSDHMNEAVNYIKHLQKGIKELKAKRDHFKQQNNLTGIPSQIVSGSSSNCTSPSKEVIVRPCSGGIEIVLSSGLREQDLTLSRLLQVLLEAEISVVNCVSTKVNERVFHTIQAEVNDPTCLNLSKLQQKLTPLVPRYNDC</sequence>
<keyword evidence="3" id="KW-0805">Transcription regulation</keyword>
<dbReference type="Proteomes" id="UP000027138">
    <property type="component" value="Unassembled WGS sequence"/>
</dbReference>
<feature type="coiled-coil region" evidence="7">
    <location>
        <begin position="117"/>
        <end position="144"/>
    </location>
</feature>